<dbReference type="KEGG" id="hpse:HPF_02680"/>
<dbReference type="InterPro" id="IPR002068">
    <property type="entry name" value="A-crystallin/Hsp20_dom"/>
</dbReference>
<dbReference type="InterPro" id="IPR008978">
    <property type="entry name" value="HSP20-like_chaperone"/>
</dbReference>
<accession>A0A4P6WTB5</accession>
<dbReference type="Gene3D" id="2.60.40.790">
    <property type="match status" value="1"/>
</dbReference>
<dbReference type="Pfam" id="PF00011">
    <property type="entry name" value="HSP20"/>
    <property type="match status" value="1"/>
</dbReference>
<name>A0A4P6WTB5_HYDPS</name>
<organism evidence="4 5">
    <name type="scientific">Hydrogenophaga pseudoflava</name>
    <name type="common">Pseudomonas carboxydoflava</name>
    <dbReference type="NCBI Taxonomy" id="47421"/>
    <lineage>
        <taxon>Bacteria</taxon>
        <taxon>Pseudomonadati</taxon>
        <taxon>Pseudomonadota</taxon>
        <taxon>Betaproteobacteria</taxon>
        <taxon>Burkholderiales</taxon>
        <taxon>Comamonadaceae</taxon>
        <taxon>Hydrogenophaga</taxon>
    </lineage>
</organism>
<dbReference type="RefSeq" id="WP_066157385.1">
    <property type="nucleotide sequence ID" value="NZ_CP037867.1"/>
</dbReference>
<evidence type="ECO:0000259" key="3">
    <source>
        <dbReference type="PROSITE" id="PS01031"/>
    </source>
</evidence>
<sequence length="142" mass="15745">MNHLIARTGLFDDFFKDVAPGFYVRPLHGDSLPSPSQIKIDVKETPSAYTVVAEVPGVAKEDIHVTVEGSVVTLRAEIKQQDSQTQDEKVLRTERYYGAVARSFQLATDIDNEKSKAKYENGVLTLTLPKKLALAGQRLNVE</sequence>
<protein>
    <submittedName>
        <fullName evidence="4">Acid shock protein</fullName>
    </submittedName>
</protein>
<dbReference type="AlphaFoldDB" id="A0A4P6WTB5"/>
<dbReference type="PANTHER" id="PTHR11527">
    <property type="entry name" value="HEAT-SHOCK PROTEIN 20 FAMILY MEMBER"/>
    <property type="match status" value="1"/>
</dbReference>
<gene>
    <name evidence="4" type="ORF">HPF_02680</name>
</gene>
<evidence type="ECO:0000256" key="1">
    <source>
        <dbReference type="PROSITE-ProRule" id="PRU00285"/>
    </source>
</evidence>
<proteinExistence type="inferred from homology"/>
<dbReference type="InterPro" id="IPR031107">
    <property type="entry name" value="Small_HSP"/>
</dbReference>
<comment type="similarity">
    <text evidence="1 2">Belongs to the small heat shock protein (HSP20) family.</text>
</comment>
<dbReference type="PROSITE" id="PS01031">
    <property type="entry name" value="SHSP"/>
    <property type="match status" value="1"/>
</dbReference>
<evidence type="ECO:0000256" key="2">
    <source>
        <dbReference type="RuleBase" id="RU003616"/>
    </source>
</evidence>
<dbReference type="SUPFAM" id="SSF49764">
    <property type="entry name" value="HSP20-like chaperones"/>
    <property type="match status" value="1"/>
</dbReference>
<dbReference type="Proteomes" id="UP000293912">
    <property type="component" value="Chromosome"/>
</dbReference>
<evidence type="ECO:0000313" key="5">
    <source>
        <dbReference type="Proteomes" id="UP000293912"/>
    </source>
</evidence>
<feature type="domain" description="SHSP" evidence="3">
    <location>
        <begin position="31"/>
        <end position="142"/>
    </location>
</feature>
<evidence type="ECO:0000313" key="4">
    <source>
        <dbReference type="EMBL" id="QBM26570.1"/>
    </source>
</evidence>
<reference evidence="4 5" key="1">
    <citation type="submission" date="2019-03" db="EMBL/GenBank/DDBJ databases">
        <authorList>
            <person name="Sebastian G."/>
            <person name="Baumann P."/>
            <person name="Ruckert C."/>
            <person name="Kalinowski J."/>
            <person name="Nebel B."/>
            <person name="Takors R."/>
            <person name="Blombach B."/>
        </authorList>
    </citation>
    <scope>NUCLEOTIDE SEQUENCE [LARGE SCALE GENOMIC DNA]</scope>
    <source>
        <strain evidence="4 5">DSM 1084</strain>
    </source>
</reference>
<dbReference type="EMBL" id="CP037867">
    <property type="protein sequence ID" value="QBM26570.1"/>
    <property type="molecule type" value="Genomic_DNA"/>
</dbReference>
<dbReference type="CDD" id="cd06464">
    <property type="entry name" value="ACD_sHsps-like"/>
    <property type="match status" value="1"/>
</dbReference>
<keyword evidence="5" id="KW-1185">Reference proteome</keyword>